<keyword evidence="13" id="KW-1185">Reference proteome</keyword>
<evidence type="ECO:0000256" key="6">
    <source>
        <dbReference type="ARBA" id="ARBA00022927"/>
    </source>
</evidence>
<evidence type="ECO:0000256" key="5">
    <source>
        <dbReference type="ARBA" id="ARBA00022692"/>
    </source>
</evidence>
<evidence type="ECO:0000256" key="7">
    <source>
        <dbReference type="ARBA" id="ARBA00022989"/>
    </source>
</evidence>
<feature type="transmembrane region" description="Helical" evidence="11">
    <location>
        <begin position="6"/>
        <end position="25"/>
    </location>
</feature>
<dbReference type="InterPro" id="IPR003849">
    <property type="entry name" value="Preprotein_translocase_YajC"/>
</dbReference>
<evidence type="ECO:0000256" key="8">
    <source>
        <dbReference type="ARBA" id="ARBA00023010"/>
    </source>
</evidence>
<evidence type="ECO:0000256" key="9">
    <source>
        <dbReference type="ARBA" id="ARBA00023136"/>
    </source>
</evidence>
<evidence type="ECO:0000256" key="10">
    <source>
        <dbReference type="SAM" id="MobiDB-lite"/>
    </source>
</evidence>
<protein>
    <submittedName>
        <fullName evidence="12">Preprotein translocase subunit YajC</fullName>
    </submittedName>
</protein>
<keyword evidence="9 11" id="KW-0472">Membrane</keyword>
<evidence type="ECO:0000256" key="3">
    <source>
        <dbReference type="ARBA" id="ARBA00022448"/>
    </source>
</evidence>
<evidence type="ECO:0000256" key="11">
    <source>
        <dbReference type="SAM" id="Phobius"/>
    </source>
</evidence>
<evidence type="ECO:0000313" key="12">
    <source>
        <dbReference type="EMBL" id="MEJ1155490.1"/>
    </source>
</evidence>
<comment type="similarity">
    <text evidence="2">Belongs to the YajC family.</text>
</comment>
<evidence type="ECO:0000256" key="1">
    <source>
        <dbReference type="ARBA" id="ARBA00004162"/>
    </source>
</evidence>
<reference evidence="12 13" key="1">
    <citation type="submission" date="2024-02" db="EMBL/GenBank/DDBJ databases">
        <authorList>
            <person name="Saticioglu I.B."/>
        </authorList>
    </citation>
    <scope>NUCLEOTIDE SEQUENCE [LARGE SCALE GENOMIC DNA]</scope>
    <source>
        <strain evidence="12 13">Mu-86</strain>
    </source>
</reference>
<keyword evidence="4" id="KW-1003">Cell membrane</keyword>
<sequence length="152" mass="16591">MDLATFFNQYGLILLLGALLVFMFWSSRRRMQKQKTEQEQKARQTIPGAKVLLQGGLYGTIVAFDPDNLDQPAVVEIAPGVQIEVHSQAILRVVSDLEEADDDDDQLVEVDETVAGYADGSHERIDLAADDATGTVRDSSEPDSDAGTKPQA</sequence>
<keyword evidence="3" id="KW-0813">Transport</keyword>
<accession>A0ABU8LTA4</accession>
<dbReference type="EMBL" id="JBBDGL010000002">
    <property type="protein sequence ID" value="MEJ1155490.1"/>
    <property type="molecule type" value="Genomic_DNA"/>
</dbReference>
<keyword evidence="7 11" id="KW-1133">Transmembrane helix</keyword>
<comment type="subcellular location">
    <subcellularLocation>
        <location evidence="1">Cell membrane</location>
        <topology evidence="1">Single-pass membrane protein</topology>
    </subcellularLocation>
</comment>
<feature type="region of interest" description="Disordered" evidence="10">
    <location>
        <begin position="119"/>
        <end position="152"/>
    </location>
</feature>
<gene>
    <name evidence="12" type="ORF">WDU96_07730</name>
</gene>
<organism evidence="12 13">
    <name type="scientific">Microbacterium marmarense</name>
    <dbReference type="NCBI Taxonomy" id="3122051"/>
    <lineage>
        <taxon>Bacteria</taxon>
        <taxon>Bacillati</taxon>
        <taxon>Actinomycetota</taxon>
        <taxon>Actinomycetes</taxon>
        <taxon>Micrococcales</taxon>
        <taxon>Microbacteriaceae</taxon>
        <taxon>Microbacterium</taxon>
    </lineage>
</organism>
<dbReference type="PANTHER" id="PTHR33909:SF1">
    <property type="entry name" value="SEC TRANSLOCON ACCESSORY COMPLEX SUBUNIT YAJC"/>
    <property type="match status" value="1"/>
</dbReference>
<comment type="caution">
    <text evidence="12">The sequence shown here is derived from an EMBL/GenBank/DDBJ whole genome shotgun (WGS) entry which is preliminary data.</text>
</comment>
<dbReference type="Proteomes" id="UP001368654">
    <property type="component" value="Unassembled WGS sequence"/>
</dbReference>
<evidence type="ECO:0000256" key="2">
    <source>
        <dbReference type="ARBA" id="ARBA00006742"/>
    </source>
</evidence>
<dbReference type="PANTHER" id="PTHR33909">
    <property type="entry name" value="SEC TRANSLOCON ACCESSORY COMPLEX SUBUNIT YAJC"/>
    <property type="match status" value="1"/>
</dbReference>
<dbReference type="RefSeq" id="WP_337337925.1">
    <property type="nucleotide sequence ID" value="NZ_JBBDGL010000002.1"/>
</dbReference>
<dbReference type="SMART" id="SM01323">
    <property type="entry name" value="YajC"/>
    <property type="match status" value="1"/>
</dbReference>
<dbReference type="Pfam" id="PF02699">
    <property type="entry name" value="YajC"/>
    <property type="match status" value="1"/>
</dbReference>
<keyword evidence="5 11" id="KW-0812">Transmembrane</keyword>
<evidence type="ECO:0000313" key="13">
    <source>
        <dbReference type="Proteomes" id="UP001368654"/>
    </source>
</evidence>
<proteinExistence type="inferred from homology"/>
<keyword evidence="8" id="KW-0811">Translocation</keyword>
<keyword evidence="6" id="KW-0653">Protein transport</keyword>
<name>A0ABU8LTA4_9MICO</name>
<evidence type="ECO:0000256" key="4">
    <source>
        <dbReference type="ARBA" id="ARBA00022475"/>
    </source>
</evidence>